<feature type="compositionally biased region" description="Basic and acidic residues" evidence="1">
    <location>
        <begin position="32"/>
        <end position="44"/>
    </location>
</feature>
<proteinExistence type="predicted"/>
<name>A0A1D6GIH6_MAIZE</name>
<protein>
    <recommendedName>
        <fullName evidence="3">Cyclin-dependent kinase C-1</fullName>
    </recommendedName>
</protein>
<evidence type="ECO:0000256" key="1">
    <source>
        <dbReference type="SAM" id="MobiDB-lite"/>
    </source>
</evidence>
<gene>
    <name evidence="2" type="ORF">ZEAMMB73_Zm00001d013371</name>
</gene>
<organism evidence="2">
    <name type="scientific">Zea mays</name>
    <name type="common">Maize</name>
    <dbReference type="NCBI Taxonomy" id="4577"/>
    <lineage>
        <taxon>Eukaryota</taxon>
        <taxon>Viridiplantae</taxon>
        <taxon>Streptophyta</taxon>
        <taxon>Embryophyta</taxon>
        <taxon>Tracheophyta</taxon>
        <taxon>Spermatophyta</taxon>
        <taxon>Magnoliopsida</taxon>
        <taxon>Liliopsida</taxon>
        <taxon>Poales</taxon>
        <taxon>Poaceae</taxon>
        <taxon>PACMAD clade</taxon>
        <taxon>Panicoideae</taxon>
        <taxon>Andropogonodae</taxon>
        <taxon>Andropogoneae</taxon>
        <taxon>Tripsacinae</taxon>
        <taxon>Zea</taxon>
    </lineage>
</organism>
<feature type="compositionally biased region" description="Gly residues" evidence="1">
    <location>
        <begin position="121"/>
        <end position="140"/>
    </location>
</feature>
<evidence type="ECO:0008006" key="3">
    <source>
        <dbReference type="Google" id="ProtNLM"/>
    </source>
</evidence>
<feature type="region of interest" description="Disordered" evidence="1">
    <location>
        <begin position="23"/>
        <end position="155"/>
    </location>
</feature>
<sequence length="208" mass="23315">MLTLDPSQRISAKDALDAEYFWTDPLPCDPKSLPKYEASHEFQTKKKRQQQRQAEEAAKRQKLNHPPPHSRLPPIQQPGQAHPQIRPGQGMHNVPPVAAGPGHHYTKPRGPGGPNRYPPGGNQGGGYNPNRGGQGGGYGSGPYPQQGRGPPYPGGGMGQRWQWLWSWRSKLPTGWSIWRVRSRPRIKLLPGWWFPQSAAVWELAITWH</sequence>
<dbReference type="Gene3D" id="1.10.510.10">
    <property type="entry name" value="Transferase(Phosphotransferase) domain 1"/>
    <property type="match status" value="1"/>
</dbReference>
<accession>A0A1D6GIH6</accession>
<dbReference type="EMBL" id="CM000781">
    <property type="protein sequence ID" value="AQK63234.1"/>
    <property type="molecule type" value="Genomic_DNA"/>
</dbReference>
<reference evidence="2" key="1">
    <citation type="submission" date="2015-12" db="EMBL/GenBank/DDBJ databases">
        <title>Update maize B73 reference genome by single molecule sequencing technologies.</title>
        <authorList>
            <consortium name="Maize Genome Sequencing Project"/>
            <person name="Ware D."/>
        </authorList>
    </citation>
    <scope>NUCLEOTIDE SEQUENCE</scope>
    <source>
        <tissue evidence="2">Seedling</tissue>
    </source>
</reference>
<evidence type="ECO:0000313" key="2">
    <source>
        <dbReference type="EMBL" id="AQK63234.1"/>
    </source>
</evidence>
<dbReference type="AlphaFoldDB" id="A0A1D6GIH6"/>